<dbReference type="PANTHER" id="PTHR43840:SF15">
    <property type="entry name" value="MITOCHONDRIAL METAL TRANSPORTER 1-RELATED"/>
    <property type="match status" value="1"/>
</dbReference>
<dbReference type="InterPro" id="IPR027469">
    <property type="entry name" value="Cation_efflux_TMD_sf"/>
</dbReference>
<feature type="domain" description="Cation efflux protein transmembrane" evidence="8">
    <location>
        <begin position="11"/>
        <end position="202"/>
    </location>
</feature>
<dbReference type="Pfam" id="PF01545">
    <property type="entry name" value="Cation_efflux"/>
    <property type="match status" value="1"/>
</dbReference>
<sequence>MDQTAKIALGSIVVGVAVLALKTVAYLLTGSVALYSDAAESVVNVAAAVAAFVAVRLSAAPPDSNHPYGHHKAEYLSAVTEGVLIVVAAAAIFNEAYRAFLDPRPLELTPLGIGANLAASAINAVWCLLLLRRGRTLRSPALVADGKHLMTDVVSSIGVLIGIGAAVWTGKAWLDPAIACLVAVNVLWSGFQLVRASVGGLMDEAADDATVARIKSVIAANADGAIEAHDLRTRQAGRLTFVDFHLVVPRDLRVAEAHDICDRIERALHDDDADTIVTIHVEPDEKAKHAGIIVL</sequence>
<dbReference type="SUPFAM" id="SSF161111">
    <property type="entry name" value="Cation efflux protein transmembrane domain-like"/>
    <property type="match status" value="1"/>
</dbReference>
<evidence type="ECO:0000313" key="11">
    <source>
        <dbReference type="EMBL" id="MBM7851576.1"/>
    </source>
</evidence>
<proteinExistence type="inferred from homology"/>
<protein>
    <submittedName>
        <fullName evidence="10">Cadmium transporter</fullName>
    </submittedName>
    <submittedName>
        <fullName evidence="11">Cation diffusion facilitator family transporter</fullName>
    </submittedName>
</protein>
<evidence type="ECO:0000256" key="4">
    <source>
        <dbReference type="ARBA" id="ARBA00022692"/>
    </source>
</evidence>
<keyword evidence="3" id="KW-0813">Transport</keyword>
<dbReference type="SUPFAM" id="SSF160240">
    <property type="entry name" value="Cation efflux protein cytoplasmic domain-like"/>
    <property type="match status" value="1"/>
</dbReference>
<reference evidence="11 12" key="2">
    <citation type="submission" date="2021-01" db="EMBL/GenBank/DDBJ databases">
        <title>Genomic Encyclopedia of Type Strains, Phase IV (KMG-IV): sequencing the most valuable type-strain genomes for metagenomic binning, comparative biology and taxonomic classification.</title>
        <authorList>
            <person name="Goeker M."/>
        </authorList>
    </citation>
    <scope>NUCLEOTIDE SEQUENCE [LARGE SCALE GENOMIC DNA]</scope>
    <source>
        <strain evidence="11 12">DSM 6130</strain>
    </source>
</reference>
<keyword evidence="6 7" id="KW-0472">Membrane</keyword>
<dbReference type="GO" id="GO:0015093">
    <property type="term" value="F:ferrous iron transmembrane transporter activity"/>
    <property type="evidence" value="ECO:0007669"/>
    <property type="project" value="TreeGrafter"/>
</dbReference>
<evidence type="ECO:0000256" key="3">
    <source>
        <dbReference type="ARBA" id="ARBA00022448"/>
    </source>
</evidence>
<gene>
    <name evidence="10" type="ORF">GCM10008170_06530</name>
    <name evidence="11" type="ORF">JOD31_001801</name>
</gene>
<evidence type="ECO:0000259" key="8">
    <source>
        <dbReference type="Pfam" id="PF01545"/>
    </source>
</evidence>
<dbReference type="PANTHER" id="PTHR43840">
    <property type="entry name" value="MITOCHONDRIAL METAL TRANSPORTER 1-RELATED"/>
    <property type="match status" value="1"/>
</dbReference>
<dbReference type="InterPro" id="IPR036837">
    <property type="entry name" value="Cation_efflux_CTD_sf"/>
</dbReference>
<accession>A0A9W6IS98</accession>
<evidence type="ECO:0000313" key="10">
    <source>
        <dbReference type="EMBL" id="GLK54634.1"/>
    </source>
</evidence>
<evidence type="ECO:0000256" key="2">
    <source>
        <dbReference type="ARBA" id="ARBA00008114"/>
    </source>
</evidence>
<dbReference type="InterPro" id="IPR050291">
    <property type="entry name" value="CDF_Transporter"/>
</dbReference>
<dbReference type="GO" id="GO:0015341">
    <property type="term" value="F:zinc efflux antiporter activity"/>
    <property type="evidence" value="ECO:0007669"/>
    <property type="project" value="TreeGrafter"/>
</dbReference>
<name>A0A9W6IS98_9HYPH</name>
<comment type="caution">
    <text evidence="10">The sequence shown here is derived from an EMBL/GenBank/DDBJ whole genome shotgun (WGS) entry which is preliminary data.</text>
</comment>
<organism evidence="10 13">
    <name type="scientific">Methylopila capsulata</name>
    <dbReference type="NCBI Taxonomy" id="61654"/>
    <lineage>
        <taxon>Bacteria</taxon>
        <taxon>Pseudomonadati</taxon>
        <taxon>Pseudomonadota</taxon>
        <taxon>Alphaproteobacteria</taxon>
        <taxon>Hyphomicrobiales</taxon>
        <taxon>Methylopilaceae</taxon>
        <taxon>Methylopila</taxon>
    </lineage>
</organism>
<keyword evidence="12" id="KW-1185">Reference proteome</keyword>
<dbReference type="InterPro" id="IPR002524">
    <property type="entry name" value="Cation_efflux"/>
</dbReference>
<feature type="transmembrane region" description="Helical" evidence="7">
    <location>
        <begin position="113"/>
        <end position="131"/>
    </location>
</feature>
<dbReference type="EMBL" id="JAFBCY010000002">
    <property type="protein sequence ID" value="MBM7851576.1"/>
    <property type="molecule type" value="Genomic_DNA"/>
</dbReference>
<dbReference type="RefSeq" id="WP_204949991.1">
    <property type="nucleotide sequence ID" value="NZ_BSFF01000001.1"/>
</dbReference>
<evidence type="ECO:0000256" key="5">
    <source>
        <dbReference type="ARBA" id="ARBA00022989"/>
    </source>
</evidence>
<keyword evidence="5 7" id="KW-1133">Transmembrane helix</keyword>
<dbReference type="GO" id="GO:0006882">
    <property type="term" value="P:intracellular zinc ion homeostasis"/>
    <property type="evidence" value="ECO:0007669"/>
    <property type="project" value="TreeGrafter"/>
</dbReference>
<evidence type="ECO:0000313" key="12">
    <source>
        <dbReference type="Proteomes" id="UP000758856"/>
    </source>
</evidence>
<dbReference type="Proteomes" id="UP000758856">
    <property type="component" value="Unassembled WGS sequence"/>
</dbReference>
<evidence type="ECO:0000256" key="1">
    <source>
        <dbReference type="ARBA" id="ARBA00004141"/>
    </source>
</evidence>
<feature type="domain" description="Cation efflux protein cytoplasmic" evidence="9">
    <location>
        <begin position="207"/>
        <end position="283"/>
    </location>
</feature>
<dbReference type="GO" id="GO:0005886">
    <property type="term" value="C:plasma membrane"/>
    <property type="evidence" value="ECO:0007669"/>
    <property type="project" value="TreeGrafter"/>
</dbReference>
<comment type="subcellular location">
    <subcellularLocation>
        <location evidence="1">Membrane</location>
        <topology evidence="1">Multi-pass membrane protein</topology>
    </subcellularLocation>
</comment>
<evidence type="ECO:0000259" key="9">
    <source>
        <dbReference type="Pfam" id="PF16916"/>
    </source>
</evidence>
<dbReference type="EMBL" id="BSFF01000001">
    <property type="protein sequence ID" value="GLK54634.1"/>
    <property type="molecule type" value="Genomic_DNA"/>
</dbReference>
<dbReference type="NCBIfam" id="TIGR01297">
    <property type="entry name" value="CDF"/>
    <property type="match status" value="1"/>
</dbReference>
<dbReference type="Pfam" id="PF16916">
    <property type="entry name" value="ZT_dimer"/>
    <property type="match status" value="1"/>
</dbReference>
<feature type="transmembrane region" description="Helical" evidence="7">
    <location>
        <begin position="73"/>
        <end position="93"/>
    </location>
</feature>
<dbReference type="InterPro" id="IPR058533">
    <property type="entry name" value="Cation_efflux_TM"/>
</dbReference>
<reference evidence="10" key="1">
    <citation type="journal article" date="2014" name="Int. J. Syst. Evol. Microbiol.">
        <title>Complete genome sequence of Corynebacterium casei LMG S-19264T (=DSM 44701T), isolated from a smear-ripened cheese.</title>
        <authorList>
            <consortium name="US DOE Joint Genome Institute (JGI-PGF)"/>
            <person name="Walter F."/>
            <person name="Albersmeier A."/>
            <person name="Kalinowski J."/>
            <person name="Ruckert C."/>
        </authorList>
    </citation>
    <scope>NUCLEOTIDE SEQUENCE</scope>
    <source>
        <strain evidence="10">VKM B-1606</strain>
    </source>
</reference>
<dbReference type="AlphaFoldDB" id="A0A9W6IS98"/>
<evidence type="ECO:0000256" key="6">
    <source>
        <dbReference type="ARBA" id="ARBA00023136"/>
    </source>
</evidence>
<dbReference type="Gene3D" id="3.30.70.1350">
    <property type="entry name" value="Cation efflux protein, cytoplasmic domain"/>
    <property type="match status" value="1"/>
</dbReference>
<dbReference type="Gene3D" id="1.20.1510.10">
    <property type="entry name" value="Cation efflux protein transmembrane domain"/>
    <property type="match status" value="1"/>
</dbReference>
<feature type="transmembrane region" description="Helical" evidence="7">
    <location>
        <begin position="7"/>
        <end position="29"/>
    </location>
</feature>
<keyword evidence="4 7" id="KW-0812">Transmembrane</keyword>
<evidence type="ECO:0000313" key="13">
    <source>
        <dbReference type="Proteomes" id="UP001143400"/>
    </source>
</evidence>
<dbReference type="GO" id="GO:0015086">
    <property type="term" value="F:cadmium ion transmembrane transporter activity"/>
    <property type="evidence" value="ECO:0007669"/>
    <property type="project" value="TreeGrafter"/>
</dbReference>
<evidence type="ECO:0000256" key="7">
    <source>
        <dbReference type="SAM" id="Phobius"/>
    </source>
</evidence>
<dbReference type="InterPro" id="IPR027470">
    <property type="entry name" value="Cation_efflux_CTD"/>
</dbReference>
<reference evidence="10" key="3">
    <citation type="submission" date="2023-01" db="EMBL/GenBank/DDBJ databases">
        <authorList>
            <person name="Sun Q."/>
            <person name="Evtushenko L."/>
        </authorList>
    </citation>
    <scope>NUCLEOTIDE SEQUENCE</scope>
    <source>
        <strain evidence="10">VKM B-1606</strain>
    </source>
</reference>
<dbReference type="Proteomes" id="UP001143400">
    <property type="component" value="Unassembled WGS sequence"/>
</dbReference>
<feature type="transmembrane region" description="Helical" evidence="7">
    <location>
        <begin position="41"/>
        <end position="61"/>
    </location>
</feature>
<comment type="similarity">
    <text evidence="2">Belongs to the cation diffusion facilitator (CDF) transporter (TC 2.A.4) family.</text>
</comment>